<dbReference type="Proteomes" id="UP000662986">
    <property type="component" value="Plasmid unnamed1"/>
</dbReference>
<reference evidence="1 2" key="1">
    <citation type="journal article" date="2021" name="Microbiol. Resour. Announc.">
        <title>Complete Genome Sequences of Two Rhodococcus sp. Strains with Large and Linear Chromosomes, Isolated from Apple Rhizosphere.</title>
        <authorList>
            <person name="Benning S."/>
            <person name="Brugnone N."/>
            <person name="Siani R."/>
            <person name="Kublik S."/>
            <person name="Schloter M."/>
            <person name="Rad V."/>
        </authorList>
    </citation>
    <scope>NUCLEOTIDE SEQUENCE [LARGE SCALE GENOMIC DNA]</scope>
    <source>
        <strain evidence="1 2">R79</strain>
    </source>
</reference>
<evidence type="ECO:0000313" key="1">
    <source>
        <dbReference type="EMBL" id="QSE88045.1"/>
    </source>
</evidence>
<reference evidence="1 2" key="2">
    <citation type="journal article" date="2022" name="Arch. Microbiol.">
        <title>Rhodococcus pseudokoreensis sp. nov. isolated from the rhizosphere of young M26 apple rootstocks.</title>
        <authorList>
            <person name="Kampfer P."/>
            <person name="Glaeser S.P."/>
            <person name="Blom J."/>
            <person name="Wolf J."/>
            <person name="Benning S."/>
            <person name="Schloter M."/>
            <person name="Neumann-Schaal M."/>
        </authorList>
    </citation>
    <scope>NUCLEOTIDE SEQUENCE [LARGE SCALE GENOMIC DNA]</scope>
    <source>
        <strain evidence="1 2">R79</strain>
    </source>
</reference>
<organism evidence="1 2">
    <name type="scientific">Rhodococcus pseudokoreensis</name>
    <dbReference type="NCBI Taxonomy" id="2811421"/>
    <lineage>
        <taxon>Bacteria</taxon>
        <taxon>Bacillati</taxon>
        <taxon>Actinomycetota</taxon>
        <taxon>Actinomycetes</taxon>
        <taxon>Mycobacteriales</taxon>
        <taxon>Nocardiaceae</taxon>
        <taxon>Rhodococcus</taxon>
    </lineage>
</organism>
<name>A0A974ZRU6_9NOCA</name>
<proteinExistence type="predicted"/>
<dbReference type="EMBL" id="CP070618">
    <property type="protein sequence ID" value="QSE88045.1"/>
    <property type="molecule type" value="Genomic_DNA"/>
</dbReference>
<gene>
    <name evidence="1" type="ORF">JWS13_05150</name>
</gene>
<sequence>MSHLIAEAVTPDHRDRITIVHGYRRDEAGSQFAAVEFADGTAGEVDVLDIFLSVPEAVAVAA</sequence>
<evidence type="ECO:0000313" key="2">
    <source>
        <dbReference type="Proteomes" id="UP000662986"/>
    </source>
</evidence>
<accession>A0A974ZRU6</accession>
<dbReference type="RefSeq" id="WP_206004807.1">
    <property type="nucleotide sequence ID" value="NZ_CP070618.1"/>
</dbReference>
<protein>
    <submittedName>
        <fullName evidence="1">Uncharacterized protein</fullName>
    </submittedName>
</protein>
<keyword evidence="1" id="KW-0614">Plasmid</keyword>
<keyword evidence="2" id="KW-1185">Reference proteome</keyword>
<geneLocation type="plasmid" evidence="1 2">
    <name>unnamed1</name>
</geneLocation>